<evidence type="ECO:0000256" key="4">
    <source>
        <dbReference type="ARBA" id="ARBA00012086"/>
    </source>
</evidence>
<dbReference type="PROSITE" id="PS00666">
    <property type="entry name" value="DHDPS_2"/>
    <property type="match status" value="1"/>
</dbReference>
<comment type="caution">
    <text evidence="14">The sequence shown here is derived from an EMBL/GenBank/DDBJ whole genome shotgun (WGS) entry which is preliminary data.</text>
</comment>
<feature type="binding site" evidence="12">
    <location>
        <position position="46"/>
    </location>
    <ligand>
        <name>pyruvate</name>
        <dbReference type="ChEBI" id="CHEBI:15361"/>
    </ligand>
</feature>
<evidence type="ECO:0000256" key="3">
    <source>
        <dbReference type="ARBA" id="ARBA00007592"/>
    </source>
</evidence>
<keyword evidence="15" id="KW-1185">Reference proteome</keyword>
<dbReference type="SUPFAM" id="SSF51569">
    <property type="entry name" value="Aldolase"/>
    <property type="match status" value="1"/>
</dbReference>
<proteinExistence type="inferred from homology"/>
<dbReference type="CDD" id="cd00950">
    <property type="entry name" value="DHDPS"/>
    <property type="match status" value="1"/>
</dbReference>
<dbReference type="InterPro" id="IPR020625">
    <property type="entry name" value="Schiff_base-form_aldolases_AS"/>
</dbReference>
<evidence type="ECO:0000313" key="15">
    <source>
        <dbReference type="Proteomes" id="UP001082899"/>
    </source>
</evidence>
<evidence type="ECO:0000256" key="8">
    <source>
        <dbReference type="ARBA" id="ARBA00023154"/>
    </source>
</evidence>
<dbReference type="EC" id="4.3.3.7" evidence="4 12"/>
<sequence>MSCFHGIWIPLITPFVDGAVDHHALRRLVVDYAAAGATGFVALGTTGESASLEAAEQRAVLATILDAAHGLPVVAGVSGNNARHLRERILELNDQALAGVLVPAPCYVRPSQAGLVTHFVAIADASRHPVILYDIPYRTGVRLALPTLLSLAAHANIVAVKDCAGSPETTLAVILDGRLAVMAGEDLNFYSTLCLGGQGAIVASAHLRTADFVRVYEAVAGGRIAQGRALFHALAPLIQALFAEPNPAPVKCALAALGRIRDGVRPPLTSATGPLRDRLHALMGATTGACDPSSRSTQ</sequence>
<evidence type="ECO:0000256" key="2">
    <source>
        <dbReference type="ARBA" id="ARBA00005120"/>
    </source>
</evidence>
<dbReference type="Gene3D" id="3.20.20.70">
    <property type="entry name" value="Aldolase class I"/>
    <property type="match status" value="1"/>
</dbReference>
<keyword evidence="9 12" id="KW-0456">Lyase</keyword>
<evidence type="ECO:0000256" key="12">
    <source>
        <dbReference type="HAMAP-Rule" id="MF_00418"/>
    </source>
</evidence>
<evidence type="ECO:0000256" key="5">
    <source>
        <dbReference type="ARBA" id="ARBA00022490"/>
    </source>
</evidence>
<evidence type="ECO:0000256" key="9">
    <source>
        <dbReference type="ARBA" id="ARBA00023239"/>
    </source>
</evidence>
<dbReference type="PIRSF" id="PIRSF001365">
    <property type="entry name" value="DHDPS"/>
    <property type="match status" value="1"/>
</dbReference>
<keyword evidence="8 12" id="KW-0457">Lysine biosynthesis</keyword>
<evidence type="ECO:0000313" key="14">
    <source>
        <dbReference type="EMBL" id="MCY0386840.1"/>
    </source>
</evidence>
<comment type="catalytic activity">
    <reaction evidence="11 12">
        <text>L-aspartate 4-semialdehyde + pyruvate = (2S,4S)-4-hydroxy-2,3,4,5-tetrahydrodipicolinate + H2O + H(+)</text>
        <dbReference type="Rhea" id="RHEA:34171"/>
        <dbReference type="ChEBI" id="CHEBI:15361"/>
        <dbReference type="ChEBI" id="CHEBI:15377"/>
        <dbReference type="ChEBI" id="CHEBI:15378"/>
        <dbReference type="ChEBI" id="CHEBI:67139"/>
        <dbReference type="ChEBI" id="CHEBI:537519"/>
        <dbReference type="EC" id="4.3.3.7"/>
    </reaction>
</comment>
<dbReference type="GO" id="GO:0008840">
    <property type="term" value="F:4-hydroxy-tetrahydrodipicolinate synthase activity"/>
    <property type="evidence" value="ECO:0007669"/>
    <property type="project" value="UniProtKB-EC"/>
</dbReference>
<dbReference type="PANTHER" id="PTHR12128:SF66">
    <property type="entry name" value="4-HYDROXY-2-OXOGLUTARATE ALDOLASE, MITOCHONDRIAL"/>
    <property type="match status" value="1"/>
</dbReference>
<evidence type="ECO:0000256" key="7">
    <source>
        <dbReference type="ARBA" id="ARBA00022915"/>
    </source>
</evidence>
<dbReference type="Pfam" id="PF00701">
    <property type="entry name" value="DHDPS"/>
    <property type="match status" value="1"/>
</dbReference>
<dbReference type="EMBL" id="JAPMXC010000001">
    <property type="protein sequence ID" value="MCY0386840.1"/>
    <property type="molecule type" value="Genomic_DNA"/>
</dbReference>
<feature type="active site" description="Schiff-base intermediate with substrate" evidence="12">
    <location>
        <position position="161"/>
    </location>
</feature>
<feature type="binding site" evidence="12">
    <location>
        <position position="201"/>
    </location>
    <ligand>
        <name>pyruvate</name>
        <dbReference type="ChEBI" id="CHEBI:15361"/>
    </ligand>
</feature>
<comment type="caution">
    <text evidence="12">Was originally thought to be a dihydrodipicolinate synthase (DHDPS), catalyzing the condensation of (S)-aspartate-beta-semialdehyde [(S)-ASA] and pyruvate to dihydrodipicolinate (DHDP). However, it was shown in E.coli that the product of the enzymatic reaction is not dihydrodipicolinate but in fact (4S)-4-hydroxy-2,3,4,5-tetrahydro-(2S)-dipicolinic acid (HTPA), and that the consecutive dehydration reaction leading to DHDP is not spontaneous but catalyzed by DapB.</text>
</comment>
<reference evidence="14" key="1">
    <citation type="submission" date="2022-11" db="EMBL/GenBank/DDBJ databases">
        <title>Robbsia betulipollinis sp. nov., isolated from pollen of birch (Betula pendula).</title>
        <authorList>
            <person name="Shi H."/>
            <person name="Ambika Manirajan B."/>
            <person name="Ratering S."/>
            <person name="Geissler-Plaum R."/>
            <person name="Schnell S."/>
        </authorList>
    </citation>
    <scope>NUCLEOTIDE SEQUENCE</scope>
    <source>
        <strain evidence="14">Bb-Pol-6</strain>
    </source>
</reference>
<name>A0ABT3ZLL3_9BURK</name>
<feature type="site" description="Part of a proton relay during catalysis" evidence="12">
    <location>
        <position position="107"/>
    </location>
</feature>
<evidence type="ECO:0000256" key="10">
    <source>
        <dbReference type="ARBA" id="ARBA00023270"/>
    </source>
</evidence>
<dbReference type="Proteomes" id="UP001082899">
    <property type="component" value="Unassembled WGS sequence"/>
</dbReference>
<dbReference type="NCBIfam" id="TIGR00674">
    <property type="entry name" value="dapA"/>
    <property type="match status" value="1"/>
</dbReference>
<evidence type="ECO:0000256" key="11">
    <source>
        <dbReference type="ARBA" id="ARBA00047836"/>
    </source>
</evidence>
<accession>A0ABT3ZLL3</accession>
<keyword evidence="10 12" id="KW-0704">Schiff base</keyword>
<dbReference type="PANTHER" id="PTHR12128">
    <property type="entry name" value="DIHYDRODIPICOLINATE SYNTHASE"/>
    <property type="match status" value="1"/>
</dbReference>
<dbReference type="SMART" id="SM01130">
    <property type="entry name" value="DHDPS"/>
    <property type="match status" value="1"/>
</dbReference>
<dbReference type="RefSeq" id="WP_267846484.1">
    <property type="nucleotide sequence ID" value="NZ_JAPMXC010000001.1"/>
</dbReference>
<comment type="subcellular location">
    <subcellularLocation>
        <location evidence="12">Cytoplasm</location>
    </subcellularLocation>
</comment>
<dbReference type="PRINTS" id="PR00146">
    <property type="entry name" value="DHPICSNTHASE"/>
</dbReference>
<evidence type="ECO:0000256" key="13">
    <source>
        <dbReference type="PIRNR" id="PIRNR001365"/>
    </source>
</evidence>
<keyword evidence="6 12" id="KW-0028">Amino-acid biosynthesis</keyword>
<protein>
    <recommendedName>
        <fullName evidence="4 12">4-hydroxy-tetrahydrodipicolinate synthase</fullName>
        <shortName evidence="12">HTPA synthase</shortName>
        <ecNumber evidence="4 12">4.3.3.7</ecNumber>
    </recommendedName>
</protein>
<gene>
    <name evidence="12 14" type="primary">dapA</name>
    <name evidence="14" type="ORF">OVY01_06260</name>
</gene>
<dbReference type="InterPro" id="IPR002220">
    <property type="entry name" value="DapA-like"/>
</dbReference>
<feature type="site" description="Part of a proton relay during catalysis" evidence="12">
    <location>
        <position position="45"/>
    </location>
</feature>
<keyword evidence="7 12" id="KW-0220">Diaminopimelate biosynthesis</keyword>
<organism evidence="14 15">
    <name type="scientific">Robbsia betulipollinis</name>
    <dbReference type="NCBI Taxonomy" id="2981849"/>
    <lineage>
        <taxon>Bacteria</taxon>
        <taxon>Pseudomonadati</taxon>
        <taxon>Pseudomonadota</taxon>
        <taxon>Betaproteobacteria</taxon>
        <taxon>Burkholderiales</taxon>
        <taxon>Burkholderiaceae</taxon>
        <taxon>Robbsia</taxon>
    </lineage>
</organism>
<evidence type="ECO:0000256" key="6">
    <source>
        <dbReference type="ARBA" id="ARBA00022605"/>
    </source>
</evidence>
<keyword evidence="5 12" id="KW-0963">Cytoplasm</keyword>
<dbReference type="InterPro" id="IPR005263">
    <property type="entry name" value="DapA"/>
</dbReference>
<dbReference type="HAMAP" id="MF_00418">
    <property type="entry name" value="DapA"/>
    <property type="match status" value="1"/>
</dbReference>
<dbReference type="InterPro" id="IPR013785">
    <property type="entry name" value="Aldolase_TIM"/>
</dbReference>
<comment type="subunit">
    <text evidence="12">Homotetramer; dimer of dimers.</text>
</comment>
<comment type="function">
    <text evidence="1 12">Catalyzes the condensation of (S)-aspartate-beta-semialdehyde [(S)-ASA] and pyruvate to 4-hydroxy-tetrahydrodipicolinate (HTPA).</text>
</comment>
<evidence type="ECO:0000256" key="1">
    <source>
        <dbReference type="ARBA" id="ARBA00003294"/>
    </source>
</evidence>
<feature type="active site" description="Proton donor/acceptor" evidence="12">
    <location>
        <position position="133"/>
    </location>
</feature>
<comment type="pathway">
    <text evidence="2 12">Amino-acid biosynthesis; L-lysine biosynthesis via DAP pathway; (S)-tetrahydrodipicolinate from L-aspartate: step 3/4.</text>
</comment>
<comment type="similarity">
    <text evidence="3 12 13">Belongs to the DapA family.</text>
</comment>